<sequence>MRYLPLILFSIFSIEIYAAPMSYKGSVTSMSDIGKRYTSLESSYAYDVKNSIGVKLFHMDNNSRIRDAFEINHIHRLYRKNAKQSQMNIWLFGGVGYMEGSNEKLNGDNHFGTAYVSPGIQWDYETKRVYALASHQLIRGESVNHDTTKLKAGFSFYETGFNETQPWFILEASNINGITPKVEITPTIRLINKAFYLEAGVSNMGNPKVHLMYTF</sequence>
<evidence type="ECO:0000313" key="2">
    <source>
        <dbReference type="Proteomes" id="UP000066549"/>
    </source>
</evidence>
<evidence type="ECO:0008006" key="3">
    <source>
        <dbReference type="Google" id="ProtNLM"/>
    </source>
</evidence>
<dbReference type="Proteomes" id="UP000066549">
    <property type="component" value="Chromosome"/>
</dbReference>
<proteinExistence type="predicted"/>
<gene>
    <name evidence="1" type="ORF">VI33_00365</name>
</gene>
<evidence type="ECO:0000313" key="1">
    <source>
        <dbReference type="EMBL" id="AKO65264.1"/>
    </source>
</evidence>
<protein>
    <recommendedName>
        <fullName evidence="3">DUF481 domain-containing protein</fullName>
    </recommendedName>
</protein>
<reference evidence="1 2" key="1">
    <citation type="submission" date="2015-03" db="EMBL/GenBank/DDBJ databases">
        <title>Comparative analysis of the OM43 clade including a novel species from Red Sea uncovers genomic and metabolic diversity among marine methylotrophs.</title>
        <authorList>
            <person name="Jimenez-Infante F."/>
            <person name="Ngugi D.K."/>
            <person name="Vinu M."/>
            <person name="Alam I."/>
            <person name="Kamau A."/>
            <person name="Blom J."/>
            <person name="Bajic V.B."/>
            <person name="Stingl U."/>
        </authorList>
    </citation>
    <scope>NUCLEOTIDE SEQUENCE [LARGE SCALE GENOMIC DNA]</scope>
    <source>
        <strain evidence="1 2">MBRSH7</strain>
    </source>
</reference>
<keyword evidence="2" id="KW-1185">Reference proteome</keyword>
<organism evidence="1 2">
    <name type="scientific">Methylophilales bacterium MBRS-H7</name>
    <dbReference type="NCBI Taxonomy" id="1623450"/>
    <lineage>
        <taxon>Bacteria</taxon>
        <taxon>Pseudomonadati</taxon>
        <taxon>Pseudomonadota</taxon>
        <taxon>Betaproteobacteria</taxon>
        <taxon>Nitrosomonadales</taxon>
        <taxon>OM43 clade</taxon>
    </lineage>
</organism>
<dbReference type="AlphaFoldDB" id="A0A0H4IXI4"/>
<dbReference type="EMBL" id="CP011002">
    <property type="protein sequence ID" value="AKO65264.1"/>
    <property type="molecule type" value="Genomic_DNA"/>
</dbReference>
<dbReference type="OrthoDB" id="7627797at2"/>
<name>A0A0H4IXI4_9PROT</name>
<accession>A0A0H4IXI4</accession>